<evidence type="ECO:0000313" key="2">
    <source>
        <dbReference type="EMBL" id="GAA3743555.1"/>
    </source>
</evidence>
<dbReference type="Pfam" id="PF10825">
    <property type="entry name" value="DUF2752"/>
    <property type="match status" value="1"/>
</dbReference>
<feature type="transmembrane region" description="Helical" evidence="1">
    <location>
        <begin position="16"/>
        <end position="36"/>
    </location>
</feature>
<sequence>MSEPLATRLQRRLHPATAPLLLGVAALAGTTLIHFVDPNEAGHYPTCPWLMITGTFCPGCGTMRCIHALTNLDVVGAVEMNVVTVLVLPFLLAGYARWLWRSLRPAVAAPRHPPKTINPFWLWLLLAGIVGFWIVRNLSFLPFAAFLAPG</sequence>
<dbReference type="Proteomes" id="UP001500908">
    <property type="component" value="Unassembled WGS sequence"/>
</dbReference>
<keyword evidence="1" id="KW-1133">Transmembrane helix</keyword>
<proteinExistence type="predicted"/>
<name>A0ABP7FTM5_9ACTN</name>
<evidence type="ECO:0000313" key="3">
    <source>
        <dbReference type="Proteomes" id="UP001500908"/>
    </source>
</evidence>
<gene>
    <name evidence="2" type="ORF">GCM10022402_24060</name>
</gene>
<protein>
    <submittedName>
        <fullName evidence="2">DUF2752 domain-containing protein</fullName>
    </submittedName>
</protein>
<comment type="caution">
    <text evidence="2">The sequence shown here is derived from an EMBL/GenBank/DDBJ whole genome shotgun (WGS) entry which is preliminary data.</text>
</comment>
<evidence type="ECO:0000256" key="1">
    <source>
        <dbReference type="SAM" id="Phobius"/>
    </source>
</evidence>
<dbReference type="InterPro" id="IPR021215">
    <property type="entry name" value="DUF2752"/>
</dbReference>
<reference evidence="3" key="1">
    <citation type="journal article" date="2019" name="Int. J. Syst. Evol. Microbiol.">
        <title>The Global Catalogue of Microorganisms (GCM) 10K type strain sequencing project: providing services to taxonomists for standard genome sequencing and annotation.</title>
        <authorList>
            <consortium name="The Broad Institute Genomics Platform"/>
            <consortium name="The Broad Institute Genome Sequencing Center for Infectious Disease"/>
            <person name="Wu L."/>
            <person name="Ma J."/>
        </authorList>
    </citation>
    <scope>NUCLEOTIDE SEQUENCE [LARGE SCALE GENOMIC DNA]</scope>
    <source>
        <strain evidence="3">JCM 17137</strain>
    </source>
</reference>
<keyword evidence="1" id="KW-0812">Transmembrane</keyword>
<feature type="transmembrane region" description="Helical" evidence="1">
    <location>
        <begin position="78"/>
        <end position="100"/>
    </location>
</feature>
<dbReference type="RefSeq" id="WP_344970956.1">
    <property type="nucleotide sequence ID" value="NZ_BAABDD010000009.1"/>
</dbReference>
<accession>A0ABP7FTM5</accession>
<keyword evidence="1" id="KW-0472">Membrane</keyword>
<keyword evidence="3" id="KW-1185">Reference proteome</keyword>
<dbReference type="EMBL" id="BAABDD010000009">
    <property type="protein sequence ID" value="GAA3743555.1"/>
    <property type="molecule type" value="Genomic_DNA"/>
</dbReference>
<organism evidence="2 3">
    <name type="scientific">Salinactinospora qingdaonensis</name>
    <dbReference type="NCBI Taxonomy" id="702744"/>
    <lineage>
        <taxon>Bacteria</taxon>
        <taxon>Bacillati</taxon>
        <taxon>Actinomycetota</taxon>
        <taxon>Actinomycetes</taxon>
        <taxon>Streptosporangiales</taxon>
        <taxon>Nocardiopsidaceae</taxon>
        <taxon>Salinactinospora</taxon>
    </lineage>
</organism>
<feature type="transmembrane region" description="Helical" evidence="1">
    <location>
        <begin position="120"/>
        <end position="148"/>
    </location>
</feature>